<dbReference type="SUPFAM" id="SSF141734">
    <property type="entry name" value="HisI-like"/>
    <property type="match status" value="1"/>
</dbReference>
<organism evidence="17 18">
    <name type="scientific">Alginatibacterium sediminis</name>
    <dbReference type="NCBI Taxonomy" id="2164068"/>
    <lineage>
        <taxon>Bacteria</taxon>
        <taxon>Pseudomonadati</taxon>
        <taxon>Pseudomonadota</taxon>
        <taxon>Gammaproteobacteria</taxon>
        <taxon>Alteromonadales</taxon>
        <taxon>Alteromonadaceae</taxon>
        <taxon>Alginatibacterium</taxon>
    </lineage>
</organism>
<dbReference type="OrthoDB" id="9795769at2"/>
<dbReference type="AlphaFoldDB" id="A0A420EFT5"/>
<evidence type="ECO:0000313" key="18">
    <source>
        <dbReference type="Proteomes" id="UP000286482"/>
    </source>
</evidence>
<dbReference type="GO" id="GO:0005737">
    <property type="term" value="C:cytoplasm"/>
    <property type="evidence" value="ECO:0007669"/>
    <property type="project" value="UniProtKB-SubCell"/>
</dbReference>
<evidence type="ECO:0000256" key="8">
    <source>
        <dbReference type="ARBA" id="ARBA00022490"/>
    </source>
</evidence>
<feature type="domain" description="Phosphoribosyl-AMP cyclohydrolase" evidence="16">
    <location>
        <begin position="35"/>
        <end position="107"/>
    </location>
</feature>
<evidence type="ECO:0000256" key="5">
    <source>
        <dbReference type="ARBA" id="ARBA00005204"/>
    </source>
</evidence>
<dbReference type="UniPathway" id="UPA00031">
    <property type="reaction ID" value="UER00007"/>
</dbReference>
<dbReference type="Gene3D" id="1.10.287.1080">
    <property type="entry name" value="MazG-like"/>
    <property type="match status" value="1"/>
</dbReference>
<comment type="catalytic activity">
    <reaction evidence="1 15">
        <text>1-(5-phospho-beta-D-ribosyl)-5'-AMP + H2O = 1-(5-phospho-beta-D-ribosyl)-5-[(5-phospho-beta-D-ribosylamino)methylideneamino]imidazole-4-carboxamide</text>
        <dbReference type="Rhea" id="RHEA:20049"/>
        <dbReference type="ChEBI" id="CHEBI:15377"/>
        <dbReference type="ChEBI" id="CHEBI:58435"/>
        <dbReference type="ChEBI" id="CHEBI:59457"/>
        <dbReference type="EC" id="3.5.4.19"/>
    </reaction>
</comment>
<comment type="catalytic activity">
    <reaction evidence="2 15">
        <text>1-(5-phospho-beta-D-ribosyl)-ATP + H2O = 1-(5-phospho-beta-D-ribosyl)-5'-AMP + diphosphate + H(+)</text>
        <dbReference type="Rhea" id="RHEA:22828"/>
        <dbReference type="ChEBI" id="CHEBI:15377"/>
        <dbReference type="ChEBI" id="CHEBI:15378"/>
        <dbReference type="ChEBI" id="CHEBI:33019"/>
        <dbReference type="ChEBI" id="CHEBI:59457"/>
        <dbReference type="ChEBI" id="CHEBI:73183"/>
        <dbReference type="EC" id="3.6.1.31"/>
    </reaction>
</comment>
<dbReference type="HAMAP" id="MF_01020">
    <property type="entry name" value="HisE"/>
    <property type="match status" value="1"/>
</dbReference>
<evidence type="ECO:0000256" key="6">
    <source>
        <dbReference type="ARBA" id="ARBA00007731"/>
    </source>
</evidence>
<evidence type="ECO:0000256" key="10">
    <source>
        <dbReference type="ARBA" id="ARBA00022741"/>
    </source>
</evidence>
<evidence type="ECO:0000259" key="16">
    <source>
        <dbReference type="Pfam" id="PF01502"/>
    </source>
</evidence>
<proteinExistence type="inferred from homology"/>
<dbReference type="CDD" id="cd11534">
    <property type="entry name" value="NTP-PPase_HisIE_like"/>
    <property type="match status" value="1"/>
</dbReference>
<dbReference type="GO" id="GO:0005524">
    <property type="term" value="F:ATP binding"/>
    <property type="evidence" value="ECO:0007669"/>
    <property type="project" value="UniProtKB-KW"/>
</dbReference>
<comment type="similarity">
    <text evidence="7 15">In the N-terminal section; belongs to the PRA-CH family.</text>
</comment>
<dbReference type="InterPro" id="IPR023019">
    <property type="entry name" value="His_synth_HisIE"/>
</dbReference>
<dbReference type="FunFam" id="1.10.287.1080:FF:000002">
    <property type="entry name" value="Histidine biosynthesis bifunctional protein HisIE"/>
    <property type="match status" value="1"/>
</dbReference>
<dbReference type="RefSeq" id="WP_120353570.1">
    <property type="nucleotide sequence ID" value="NZ_RAQO01000004.1"/>
</dbReference>
<dbReference type="NCBIfam" id="TIGR03188">
    <property type="entry name" value="histidine_hisI"/>
    <property type="match status" value="1"/>
</dbReference>
<dbReference type="InterPro" id="IPR008179">
    <property type="entry name" value="HisE"/>
</dbReference>
<dbReference type="GO" id="GO:0000105">
    <property type="term" value="P:L-histidine biosynthetic process"/>
    <property type="evidence" value="ECO:0007669"/>
    <property type="project" value="UniProtKB-UniRule"/>
</dbReference>
<reference evidence="17 18" key="1">
    <citation type="submission" date="2018-09" db="EMBL/GenBank/DDBJ databases">
        <authorList>
            <person name="Wang Z."/>
        </authorList>
    </citation>
    <scope>NUCLEOTIDE SEQUENCE [LARGE SCALE GENOMIC DNA]</scope>
    <source>
        <strain evidence="17 18">ALS 81</strain>
    </source>
</reference>
<protein>
    <recommendedName>
        <fullName evidence="15">Histidine biosynthesis bifunctional protein HisIE</fullName>
    </recommendedName>
    <domain>
        <recommendedName>
            <fullName evidence="15">Phosphoribosyl-AMP cyclohydrolase</fullName>
            <shortName evidence="15">PRA-CH</shortName>
            <ecNumber evidence="15">3.5.4.19</ecNumber>
        </recommendedName>
    </domain>
    <domain>
        <recommendedName>
            <fullName evidence="15">Phosphoribosyl-ATP pyrophosphatase</fullName>
            <shortName evidence="15">PRA-PH</shortName>
            <ecNumber evidence="15">3.6.1.31</ecNumber>
        </recommendedName>
    </domain>
</protein>
<evidence type="ECO:0000256" key="9">
    <source>
        <dbReference type="ARBA" id="ARBA00022605"/>
    </source>
</evidence>
<evidence type="ECO:0000256" key="11">
    <source>
        <dbReference type="ARBA" id="ARBA00022801"/>
    </source>
</evidence>
<evidence type="ECO:0000256" key="15">
    <source>
        <dbReference type="HAMAP-Rule" id="MF_01019"/>
    </source>
</evidence>
<comment type="pathway">
    <text evidence="4 15">Amino-acid biosynthesis; L-histidine biosynthesis; L-histidine from 5-phospho-alpha-D-ribose 1-diphosphate: step 3/9.</text>
</comment>
<keyword evidence="12 15" id="KW-0067">ATP-binding</keyword>
<name>A0A420EFT5_9ALTE</name>
<dbReference type="Pfam" id="PF01503">
    <property type="entry name" value="PRA-PH"/>
    <property type="match status" value="1"/>
</dbReference>
<dbReference type="FunFam" id="3.10.20.810:FF:000001">
    <property type="entry name" value="Histidine biosynthesis bifunctional protein HisIE"/>
    <property type="match status" value="1"/>
</dbReference>
<dbReference type="InterPro" id="IPR021130">
    <property type="entry name" value="PRib-ATP_PPHydrolase-like"/>
</dbReference>
<dbReference type="Gene3D" id="3.10.20.810">
    <property type="entry name" value="Phosphoribosyl-AMP cyclohydrolase"/>
    <property type="match status" value="1"/>
</dbReference>
<dbReference type="Proteomes" id="UP000286482">
    <property type="component" value="Unassembled WGS sequence"/>
</dbReference>
<dbReference type="InterPro" id="IPR038019">
    <property type="entry name" value="PRib_AMP_CycHydrolase_sf"/>
</dbReference>
<keyword evidence="14 15" id="KW-0511">Multifunctional enzyme</keyword>
<dbReference type="EC" id="3.5.4.19" evidence="15"/>
<comment type="caution">
    <text evidence="17">The sequence shown here is derived from an EMBL/GenBank/DDBJ whole genome shotgun (WGS) entry which is preliminary data.</text>
</comment>
<evidence type="ECO:0000256" key="3">
    <source>
        <dbReference type="ARBA" id="ARBA00004496"/>
    </source>
</evidence>
<evidence type="ECO:0000256" key="13">
    <source>
        <dbReference type="ARBA" id="ARBA00023102"/>
    </source>
</evidence>
<sequence length="208" mass="23050">MSQQAQTLIEAINWQKVDKLIPAIIQNHQSGQVLMLGYMDAQAIKTSFEKQQVTFYSRTKDRLWTKGEESGNVLNLVQMSLDCDQDTLLVSALPVGPTCHLGTASCFADYQEPQLSFIAQLQTVLSDRKSADPESSYTASLFARGTKRMAQKVGEEGVEVALAAMAKDREELTNESADLLYHLMALLENEALPLQEVVACLEARHLSK</sequence>
<dbReference type="PANTHER" id="PTHR42945">
    <property type="entry name" value="HISTIDINE BIOSYNTHESIS BIFUNCTIONAL PROTEIN"/>
    <property type="match status" value="1"/>
</dbReference>
<comment type="similarity">
    <text evidence="6 15">In the C-terminal section; belongs to the PRA-PH family.</text>
</comment>
<comment type="pathway">
    <text evidence="5 15">Amino-acid biosynthesis; L-histidine biosynthesis; L-histidine from 5-phospho-alpha-D-ribose 1-diphosphate: step 2/9.</text>
</comment>
<evidence type="ECO:0000256" key="14">
    <source>
        <dbReference type="ARBA" id="ARBA00023268"/>
    </source>
</evidence>
<keyword evidence="11 15" id="KW-0378">Hydrolase</keyword>
<dbReference type="Pfam" id="PF01502">
    <property type="entry name" value="PRA-CH"/>
    <property type="match status" value="1"/>
</dbReference>
<dbReference type="GO" id="GO:0004635">
    <property type="term" value="F:phosphoribosyl-AMP cyclohydrolase activity"/>
    <property type="evidence" value="ECO:0007669"/>
    <property type="project" value="UniProtKB-UniRule"/>
</dbReference>
<evidence type="ECO:0000256" key="1">
    <source>
        <dbReference type="ARBA" id="ARBA00000024"/>
    </source>
</evidence>
<dbReference type="EMBL" id="RAQO01000004">
    <property type="protein sequence ID" value="RKF19565.1"/>
    <property type="molecule type" value="Genomic_DNA"/>
</dbReference>
<gene>
    <name evidence="15" type="primary">hisI</name>
    <name evidence="15" type="synonym">hisIE</name>
    <name evidence="17" type="ORF">DBZ36_03620</name>
</gene>
<evidence type="ECO:0000256" key="2">
    <source>
        <dbReference type="ARBA" id="ARBA00001460"/>
    </source>
</evidence>
<dbReference type="PANTHER" id="PTHR42945:SF9">
    <property type="entry name" value="HISTIDINE BIOSYNTHESIS BIFUNCTIONAL PROTEIN HISIE"/>
    <property type="match status" value="1"/>
</dbReference>
<keyword evidence="9 15" id="KW-0028">Amino-acid biosynthesis</keyword>
<keyword evidence="10 15" id="KW-0547">Nucleotide-binding</keyword>
<feature type="region of interest" description="Phosphoribosyl-AMP cyclohydrolase" evidence="15">
    <location>
        <begin position="1"/>
        <end position="117"/>
    </location>
</feature>
<dbReference type="NCBIfam" id="NF002747">
    <property type="entry name" value="PRK02759.1"/>
    <property type="match status" value="1"/>
</dbReference>
<dbReference type="InterPro" id="IPR002496">
    <property type="entry name" value="PRib_AMP_CycHydrolase_dom"/>
</dbReference>
<keyword evidence="18" id="KW-1185">Reference proteome</keyword>
<keyword evidence="8 15" id="KW-0963">Cytoplasm</keyword>
<evidence type="ECO:0000256" key="4">
    <source>
        <dbReference type="ARBA" id="ARBA00005169"/>
    </source>
</evidence>
<dbReference type="GO" id="GO:0004636">
    <property type="term" value="F:phosphoribosyl-ATP diphosphatase activity"/>
    <property type="evidence" value="ECO:0007669"/>
    <property type="project" value="UniProtKB-UniRule"/>
</dbReference>
<dbReference type="EC" id="3.6.1.31" evidence="15"/>
<evidence type="ECO:0000256" key="7">
    <source>
        <dbReference type="ARBA" id="ARBA00008299"/>
    </source>
</evidence>
<accession>A0A420EFT5</accession>
<feature type="region of interest" description="Phosphoribosyl-ATP pyrophosphohydrolase" evidence="15">
    <location>
        <begin position="118"/>
        <end position="208"/>
    </location>
</feature>
<dbReference type="NCBIfam" id="NF000768">
    <property type="entry name" value="PRK00051.1"/>
    <property type="match status" value="1"/>
</dbReference>
<comment type="subcellular location">
    <subcellularLocation>
        <location evidence="3 15">Cytoplasm</location>
    </subcellularLocation>
</comment>
<evidence type="ECO:0000256" key="12">
    <source>
        <dbReference type="ARBA" id="ARBA00022840"/>
    </source>
</evidence>
<dbReference type="HAMAP" id="MF_01019">
    <property type="entry name" value="HisIE"/>
    <property type="match status" value="1"/>
</dbReference>
<keyword evidence="13 15" id="KW-0368">Histidine biosynthesis</keyword>
<evidence type="ECO:0000313" key="17">
    <source>
        <dbReference type="EMBL" id="RKF19565.1"/>
    </source>
</evidence>
<dbReference type="SUPFAM" id="SSF101386">
    <property type="entry name" value="all-alpha NTP pyrophosphatases"/>
    <property type="match status" value="1"/>
</dbReference>